<evidence type="ECO:0000313" key="1">
    <source>
        <dbReference type="EMBL" id="SVD72817.1"/>
    </source>
</evidence>
<dbReference type="EMBL" id="UINC01169333">
    <property type="protein sequence ID" value="SVD72817.1"/>
    <property type="molecule type" value="Genomic_DNA"/>
</dbReference>
<proteinExistence type="predicted"/>
<reference evidence="1" key="1">
    <citation type="submission" date="2018-05" db="EMBL/GenBank/DDBJ databases">
        <authorList>
            <person name="Lanie J.A."/>
            <person name="Ng W.-L."/>
            <person name="Kazmierczak K.M."/>
            <person name="Andrzejewski T.M."/>
            <person name="Davidsen T.M."/>
            <person name="Wayne K.J."/>
            <person name="Tettelin H."/>
            <person name="Glass J.I."/>
            <person name="Rusch D."/>
            <person name="Podicherti R."/>
            <person name="Tsui H.-C.T."/>
            <person name="Winkler M.E."/>
        </authorList>
    </citation>
    <scope>NUCLEOTIDE SEQUENCE</scope>
</reference>
<accession>A0A382XNS4</accession>
<sequence>MSVLFLNIESIWSEELTKQEIRFLQSIDRMDKKNEVLGESIPFEVKSKMVKVMTDMLSEGFSLSSGLALINLTSEGTEMKGIYRANVDISNYGKDEIRDLQEFLLNRFKQDTCSDPRNRAFIFVLDYSAKYEFIDNRNRPFGEEMEFKKAACKGIKTIGRPIIFPEDWLKEMLKEYG</sequence>
<dbReference type="AlphaFoldDB" id="A0A382XNS4"/>
<name>A0A382XNS4_9ZZZZ</name>
<gene>
    <name evidence="1" type="ORF">METZ01_LOCUS425671</name>
</gene>
<organism evidence="1">
    <name type="scientific">marine metagenome</name>
    <dbReference type="NCBI Taxonomy" id="408172"/>
    <lineage>
        <taxon>unclassified sequences</taxon>
        <taxon>metagenomes</taxon>
        <taxon>ecological metagenomes</taxon>
    </lineage>
</organism>
<protein>
    <submittedName>
        <fullName evidence="1">Uncharacterized protein</fullName>
    </submittedName>
</protein>